<comment type="caution">
    <text evidence="1">The sequence shown here is derived from an EMBL/GenBank/DDBJ whole genome shotgun (WGS) entry which is preliminary data.</text>
</comment>
<organism evidence="1 2">
    <name type="scientific">Streptomyces plicatus</name>
    <dbReference type="NCBI Taxonomy" id="1922"/>
    <lineage>
        <taxon>Bacteria</taxon>
        <taxon>Bacillati</taxon>
        <taxon>Actinomycetota</taxon>
        <taxon>Actinomycetes</taxon>
        <taxon>Kitasatosporales</taxon>
        <taxon>Streptomycetaceae</taxon>
        <taxon>Streptomyces</taxon>
        <taxon>Streptomyces rochei group</taxon>
    </lineage>
</organism>
<keyword evidence="2" id="KW-1185">Reference proteome</keyword>
<accession>A0ABW1Y8E6</accession>
<dbReference type="EMBL" id="JBHSUW010000001">
    <property type="protein sequence ID" value="MFC6506733.1"/>
    <property type="molecule type" value="Genomic_DNA"/>
</dbReference>
<evidence type="ECO:0000313" key="2">
    <source>
        <dbReference type="Proteomes" id="UP001596321"/>
    </source>
</evidence>
<proteinExistence type="predicted"/>
<gene>
    <name evidence="1" type="ORF">ACFQFF_36125</name>
</gene>
<evidence type="ECO:0000313" key="1">
    <source>
        <dbReference type="EMBL" id="MFC6506733.1"/>
    </source>
</evidence>
<sequence length="98" mass="9733">MSPRRAVQVEPLCTASVSEAPVAHFFGLGAATGAEEAVAAGVLAEAKGAGVPAKAEGATLDPADAEGLTEGETEERCRFGPVAVPGVATFALGLLTLR</sequence>
<reference evidence="2" key="1">
    <citation type="journal article" date="2019" name="Int. J. Syst. Evol. Microbiol.">
        <title>The Global Catalogue of Microorganisms (GCM) 10K type strain sequencing project: providing services to taxonomists for standard genome sequencing and annotation.</title>
        <authorList>
            <consortium name="The Broad Institute Genomics Platform"/>
            <consortium name="The Broad Institute Genome Sequencing Center for Infectious Disease"/>
            <person name="Wu L."/>
            <person name="Ma J."/>
        </authorList>
    </citation>
    <scope>NUCLEOTIDE SEQUENCE [LARGE SCALE GENOMIC DNA]</scope>
    <source>
        <strain evidence="2">JCM 4504</strain>
    </source>
</reference>
<protein>
    <submittedName>
        <fullName evidence="1">Uncharacterized protein</fullName>
    </submittedName>
</protein>
<dbReference type="RefSeq" id="WP_193449410.1">
    <property type="nucleotide sequence ID" value="NZ_BMUJ01000006.1"/>
</dbReference>
<dbReference type="Proteomes" id="UP001596321">
    <property type="component" value="Unassembled WGS sequence"/>
</dbReference>
<name>A0ABW1Y8E6_STRPL</name>